<keyword evidence="2" id="KW-0614">Plasmid</keyword>
<dbReference type="AlphaFoldDB" id="Q3MNQ6"/>
<protein>
    <recommendedName>
        <fullName evidence="3">Conjugative transposon protein TcpC</fullName>
    </recommendedName>
</protein>
<sequence length="351" mass="36525">MKLLDRRAKPAQAARPRLGGDITQAPAPATAKAETAAPVQERWSHGSHLLTRAMSWGLMAALLSGPVAIGLYVFDDGAPVVAQEKAEVTHDSVARRSVASEQAAAWVQAWLTTPEDRAAELKTWWSGPLDLPKVAGQATDVRVVDAVPTAPGVWAVTVAASVTPAKGQPTTRRHYLVPVQVDGGAGDASAAVKAIPAIVQAPATAKTPSSPYNVTLPSDSPVVQSTQAFMSAYLAGDGDVARYTTPGSPLHAVSEAPLYEEAEVVSVRASERVDNVGSGQTPTDGQIVQALVDVTLVDPGPGEASTRKRSASWPLTLTARDGRWEITAIDGTFQTTAESSSAASSTTSPKE</sequence>
<proteinExistence type="predicted"/>
<geneLocation type="plasmid" evidence="2">
    <name>pDBF1</name>
</geneLocation>
<feature type="compositionally biased region" description="Low complexity" evidence="1">
    <location>
        <begin position="335"/>
        <end position="351"/>
    </location>
</feature>
<feature type="region of interest" description="Disordered" evidence="1">
    <location>
        <begin position="332"/>
        <end position="351"/>
    </location>
</feature>
<reference evidence="2" key="4">
    <citation type="journal article" date="2004" name="FEMS Microbiol. Lett.">
        <title>Genetic characterization of the dibenzofuran-degrading Actinobacteria carrying the dbfA1A2 gene homologues isolated from activated sludge.</title>
        <authorList>
            <person name="Noumura T."/>
            <person name="Habe H."/>
            <person name="Widada J."/>
            <person name="Chung J.S."/>
            <person name="Yoshida T."/>
            <person name="Nojiri H."/>
            <person name="Omori T."/>
        </authorList>
    </citation>
    <scope>NUCLEOTIDE SEQUENCE</scope>
    <source>
        <strain evidence="2">DBF63</strain>
        <plasmid evidence="2">pDBF1</plasmid>
    </source>
</reference>
<reference evidence="2" key="7">
    <citation type="journal article" date="2005" name="Microbiology (Mosc.)">
        <title>The fluorene catabolic linear plasmid in Terrabacter sp. strain DBF63 carries the beta-ketoadipate pathway genes, pcaRHGBDCFIJ, also found in proteobacteria.</title>
        <authorList>
            <person name="Habe H."/>
            <person name="Chung J.-S."/>
            <person name="Ishida A."/>
            <person name="Kasuga K."/>
            <person name="Ide K."/>
            <person name="Takemura T."/>
            <person name="Nojiri H."/>
            <person name="Yamane H."/>
            <person name="Omori T."/>
        </authorList>
    </citation>
    <scope>NUCLEOTIDE SEQUENCE</scope>
    <source>
        <strain evidence="2">DBF63</strain>
        <plasmid evidence="2">pDBF1</plasmid>
    </source>
</reference>
<evidence type="ECO:0008006" key="3">
    <source>
        <dbReference type="Google" id="ProtNLM"/>
    </source>
</evidence>
<reference evidence="2" key="2">
    <citation type="journal article" date="2001" name="Biochem. Biophys. Res. Commun.">
        <title>Isolation and characterization of the genes encoding a novel oxygenase component of angular dioxygenase from the gram-positive dibenzofuran-degrader Terrabacter sp. strain DBF63.</title>
        <authorList>
            <person name="Kasuga K."/>
            <person name="Habe H."/>
            <person name="Chung J."/>
            <person name="Yoshida T."/>
            <person name="Nojiri H."/>
            <person name="Yamane H."/>
            <person name="Omori T."/>
        </authorList>
    </citation>
    <scope>NUCLEOTIDE SEQUENCE</scope>
    <source>
        <strain evidence="2">DBF63</strain>
        <plasmid evidence="2">pDBF1</plasmid>
    </source>
</reference>
<reference evidence="2" key="3">
    <citation type="journal article" date="2003" name="Appl. Microbiol. Biotechnol.">
        <title>Phthalate catabolic gene cluster is linked to the angular dioxygenase gene in Terrabacter sp. strain DBF63.</title>
        <authorList>
            <person name="Habe H."/>
            <person name="Miyakoshi M."/>
            <person name="Chung J."/>
            <person name="Kasuga K."/>
            <person name="Yoshida T."/>
            <person name="Nojiri H."/>
            <person name="Omori T."/>
        </authorList>
    </citation>
    <scope>NUCLEOTIDE SEQUENCE</scope>
    <source>
        <strain evidence="2">DBF63</strain>
        <plasmid evidence="2">pDBF1</plasmid>
    </source>
</reference>
<dbReference type="EMBL" id="AP008980">
    <property type="protein sequence ID" value="BAE45041.1"/>
    <property type="molecule type" value="Genomic_DNA"/>
</dbReference>
<name>Q3MNQ6_TERSD</name>
<evidence type="ECO:0000256" key="1">
    <source>
        <dbReference type="SAM" id="MobiDB-lite"/>
    </source>
</evidence>
<evidence type="ECO:0000313" key="2">
    <source>
        <dbReference type="EMBL" id="BAE45041.1"/>
    </source>
</evidence>
<dbReference type="Pfam" id="PF12642">
    <property type="entry name" value="TpcC"/>
    <property type="match status" value="1"/>
</dbReference>
<dbReference type="InterPro" id="IPR024735">
    <property type="entry name" value="TcpC"/>
</dbReference>
<accession>Q3MNQ6</accession>
<reference evidence="2" key="6">
    <citation type="journal article" date="2005" name="Appl. Microbiol. Biotechnol.">
        <title>Characterization of [3Fe-4S] ferredoxin DbfA3, which functions in the angular dioxygenase system of Terrabacter sp. strain DBF63.</title>
        <authorList>
            <person name="Takagi T."/>
            <person name="Habe H."/>
            <person name="Yoshida T."/>
            <person name="Yamane H."/>
            <person name="Omori T."/>
            <person name="Nojiri H."/>
        </authorList>
    </citation>
    <scope>NUCLEOTIDE SEQUENCE</scope>
    <source>
        <strain evidence="2">DBF63</strain>
        <plasmid evidence="2">pDBF1</plasmid>
    </source>
</reference>
<feature type="region of interest" description="Disordered" evidence="1">
    <location>
        <begin position="1"/>
        <end position="25"/>
    </location>
</feature>
<feature type="compositionally biased region" description="Low complexity" evidence="1">
    <location>
        <begin position="10"/>
        <end position="25"/>
    </location>
</feature>
<reference evidence="2" key="5">
    <citation type="journal article" date="2004" name="J. Bacteriol.">
        <title>Characterization of the upper pathway genes for fluorene metabolism in Terrabacter sp. strain DBF63.</title>
        <authorList>
            <person name="Habe H."/>
            <person name="Chung J."/>
            <person name="Kato H."/>
            <person name="Ayabe Y."/>
            <person name="Kasuga K."/>
            <person name="Yoshida T."/>
            <person name="Nojiri H."/>
            <person name="Yamane H."/>
            <person name="Omori T."/>
        </authorList>
    </citation>
    <scope>NUCLEOTIDE SEQUENCE</scope>
    <source>
        <strain evidence="2">DBF63</strain>
        <plasmid evidence="2">pDBF1</plasmid>
    </source>
</reference>
<reference evidence="2" key="1">
    <citation type="journal article" date="1997" name="J. Ferment. Bioeng.">
        <title>Cloning and characterization of genes involved in the degradation of dibenzofuran by Terrabacter sp. strain DBF63.</title>
        <authorList>
            <person name="Kasuga K."/>
            <person name="Nojiri H."/>
            <person name="Yamane H."/>
            <person name="Kodama T."/>
            <person name="Omori T."/>
        </authorList>
    </citation>
    <scope>NUCLEOTIDE SEQUENCE</scope>
    <source>
        <strain evidence="2">DBF63</strain>
        <plasmid evidence="2">pDBF1</plasmid>
    </source>
</reference>
<organism evidence="2">
    <name type="scientific">Terrabacter sp. (strain DBF63)</name>
    <dbReference type="NCBI Taxonomy" id="150395"/>
    <lineage>
        <taxon>Bacteria</taxon>
        <taxon>Bacillati</taxon>
        <taxon>Actinomycetota</taxon>
        <taxon>Actinomycetes</taxon>
        <taxon>Micrococcales</taxon>
        <taxon>Intrasporangiaceae</taxon>
        <taxon>Terrabacter</taxon>
    </lineage>
</organism>